<dbReference type="InterPro" id="IPR050319">
    <property type="entry name" value="ABC_transp_ATP-bind"/>
</dbReference>
<dbReference type="GO" id="GO:0016887">
    <property type="term" value="F:ATP hydrolysis activity"/>
    <property type="evidence" value="ECO:0007669"/>
    <property type="project" value="InterPro"/>
</dbReference>
<dbReference type="PROSITE" id="PS50893">
    <property type="entry name" value="ABC_TRANSPORTER_2"/>
    <property type="match status" value="1"/>
</dbReference>
<keyword evidence="2" id="KW-0813">Transport</keyword>
<dbReference type="Gene3D" id="3.40.50.300">
    <property type="entry name" value="P-loop containing nucleotide triphosphate hydrolases"/>
    <property type="match status" value="1"/>
</dbReference>
<evidence type="ECO:0000256" key="4">
    <source>
        <dbReference type="ARBA" id="ARBA00022840"/>
    </source>
</evidence>
<dbReference type="InterPro" id="IPR003593">
    <property type="entry name" value="AAA+_ATPase"/>
</dbReference>
<dbReference type="SUPFAM" id="SSF52540">
    <property type="entry name" value="P-loop containing nucleoside triphosphate hydrolases"/>
    <property type="match status" value="1"/>
</dbReference>
<dbReference type="Proteomes" id="UP000886886">
    <property type="component" value="Unassembled WGS sequence"/>
</dbReference>
<evidence type="ECO:0000256" key="2">
    <source>
        <dbReference type="ARBA" id="ARBA00022448"/>
    </source>
</evidence>
<keyword evidence="3" id="KW-0547">Nucleotide-binding</keyword>
<dbReference type="GO" id="GO:0055085">
    <property type="term" value="P:transmembrane transport"/>
    <property type="evidence" value="ECO:0007669"/>
    <property type="project" value="UniProtKB-ARBA"/>
</dbReference>
<dbReference type="EMBL" id="DVFT01000231">
    <property type="protein sequence ID" value="HIQ98048.1"/>
    <property type="molecule type" value="Genomic_DNA"/>
</dbReference>
<comment type="similarity">
    <text evidence="1">Belongs to the ABC transporter superfamily.</text>
</comment>
<dbReference type="SMART" id="SM00382">
    <property type="entry name" value="AAA"/>
    <property type="match status" value="1"/>
</dbReference>
<name>A0A9D0ZYQ0_9FIRM</name>
<dbReference type="InterPro" id="IPR013563">
    <property type="entry name" value="Oligopep_ABC_C"/>
</dbReference>
<protein>
    <submittedName>
        <fullName evidence="6">ATP-binding cassette domain-containing protein</fullName>
    </submittedName>
</protein>
<evidence type="ECO:0000256" key="3">
    <source>
        <dbReference type="ARBA" id="ARBA00022741"/>
    </source>
</evidence>
<evidence type="ECO:0000259" key="5">
    <source>
        <dbReference type="PROSITE" id="PS50893"/>
    </source>
</evidence>
<keyword evidence="4 6" id="KW-0067">ATP-binding</keyword>
<dbReference type="PANTHER" id="PTHR43776:SF8">
    <property type="entry name" value="ABC TRANSPORTER, ATP-BINDING PROTEIN"/>
    <property type="match status" value="1"/>
</dbReference>
<dbReference type="InterPro" id="IPR003439">
    <property type="entry name" value="ABC_transporter-like_ATP-bd"/>
</dbReference>
<accession>A0A9D0ZYQ0</accession>
<dbReference type="GO" id="GO:0005524">
    <property type="term" value="F:ATP binding"/>
    <property type="evidence" value="ECO:0007669"/>
    <property type="project" value="UniProtKB-KW"/>
</dbReference>
<dbReference type="Pfam" id="PF00005">
    <property type="entry name" value="ABC_tran"/>
    <property type="match status" value="1"/>
</dbReference>
<evidence type="ECO:0000313" key="7">
    <source>
        <dbReference type="Proteomes" id="UP000886886"/>
    </source>
</evidence>
<dbReference type="GO" id="GO:0015833">
    <property type="term" value="P:peptide transport"/>
    <property type="evidence" value="ECO:0007669"/>
    <property type="project" value="InterPro"/>
</dbReference>
<sequence length="328" mass="36583">MGESLIQVRHLKKYFHTPAGLLHAVDDLSFDIQKGSTLGVVGESGCGKSTLGRTLLCLDPPTEGEILFEGQNLAKLKKKEMKAVRPKIQMVFQDPYSSLNGRMTVQQLILEPLLVNKLCKSKEEAYRRVEEIMDTVGLAKRLISAYPHELDGGRRQRIGIARALILNPQFVVCDEPVSALDVSIQAQILNLLMDLQEEMGLTYLFITHDLSVVRHISDEIMVMYLGKCVEKAEAKEIFRNPLHPYTKALLASIPIPSVESCHKQRELIKGEVTSPVNPKPGCRFAVRCPFAKEECHRGEIPLQEVTPGHQVACLWAGNLPEGRGENKV</sequence>
<dbReference type="CDD" id="cd03257">
    <property type="entry name" value="ABC_NikE_OppD_transporters"/>
    <property type="match status" value="1"/>
</dbReference>
<dbReference type="PANTHER" id="PTHR43776">
    <property type="entry name" value="TRANSPORT ATP-BINDING PROTEIN"/>
    <property type="match status" value="1"/>
</dbReference>
<organism evidence="6 7">
    <name type="scientific">Candidatus Limivivens merdigallinarum</name>
    <dbReference type="NCBI Taxonomy" id="2840859"/>
    <lineage>
        <taxon>Bacteria</taxon>
        <taxon>Bacillati</taxon>
        <taxon>Bacillota</taxon>
        <taxon>Clostridia</taxon>
        <taxon>Lachnospirales</taxon>
        <taxon>Lachnospiraceae</taxon>
        <taxon>Lachnospiraceae incertae sedis</taxon>
        <taxon>Candidatus Limivivens</taxon>
    </lineage>
</organism>
<reference evidence="6" key="1">
    <citation type="submission" date="2020-10" db="EMBL/GenBank/DDBJ databases">
        <authorList>
            <person name="Gilroy R."/>
        </authorList>
    </citation>
    <scope>NUCLEOTIDE SEQUENCE</scope>
    <source>
        <strain evidence="6">ChiSjej3B21-11622</strain>
    </source>
</reference>
<dbReference type="NCBIfam" id="TIGR01727">
    <property type="entry name" value="oligo_HPY"/>
    <property type="match status" value="1"/>
</dbReference>
<dbReference type="FunFam" id="3.40.50.300:FF:000016">
    <property type="entry name" value="Oligopeptide ABC transporter ATP-binding component"/>
    <property type="match status" value="1"/>
</dbReference>
<feature type="domain" description="ABC transporter" evidence="5">
    <location>
        <begin position="6"/>
        <end position="250"/>
    </location>
</feature>
<dbReference type="InterPro" id="IPR027417">
    <property type="entry name" value="P-loop_NTPase"/>
</dbReference>
<proteinExistence type="inferred from homology"/>
<dbReference type="AlphaFoldDB" id="A0A9D0ZYQ0"/>
<comment type="caution">
    <text evidence="6">The sequence shown here is derived from an EMBL/GenBank/DDBJ whole genome shotgun (WGS) entry which is preliminary data.</text>
</comment>
<dbReference type="Pfam" id="PF08352">
    <property type="entry name" value="oligo_HPY"/>
    <property type="match status" value="1"/>
</dbReference>
<gene>
    <name evidence="6" type="ORF">IAB26_15975</name>
</gene>
<evidence type="ECO:0000313" key="6">
    <source>
        <dbReference type="EMBL" id="HIQ98048.1"/>
    </source>
</evidence>
<evidence type="ECO:0000256" key="1">
    <source>
        <dbReference type="ARBA" id="ARBA00005417"/>
    </source>
</evidence>
<reference evidence="6" key="2">
    <citation type="journal article" date="2021" name="PeerJ">
        <title>Extensive microbial diversity within the chicken gut microbiome revealed by metagenomics and culture.</title>
        <authorList>
            <person name="Gilroy R."/>
            <person name="Ravi A."/>
            <person name="Getino M."/>
            <person name="Pursley I."/>
            <person name="Horton D.L."/>
            <person name="Alikhan N.F."/>
            <person name="Baker D."/>
            <person name="Gharbi K."/>
            <person name="Hall N."/>
            <person name="Watson M."/>
            <person name="Adriaenssens E.M."/>
            <person name="Foster-Nyarko E."/>
            <person name="Jarju S."/>
            <person name="Secka A."/>
            <person name="Antonio M."/>
            <person name="Oren A."/>
            <person name="Chaudhuri R.R."/>
            <person name="La Ragione R."/>
            <person name="Hildebrand F."/>
            <person name="Pallen M.J."/>
        </authorList>
    </citation>
    <scope>NUCLEOTIDE SEQUENCE</scope>
    <source>
        <strain evidence="6">ChiSjej3B21-11622</strain>
    </source>
</reference>